<gene>
    <name evidence="1" type="ORF">OHA91_22790</name>
</gene>
<keyword evidence="2" id="KW-1185">Reference proteome</keyword>
<name>A0ABZ1QEM3_9ACTN</name>
<accession>A0ABZ1QEM3</accession>
<protein>
    <submittedName>
        <fullName evidence="1">Uncharacterized protein</fullName>
    </submittedName>
</protein>
<dbReference type="Proteomes" id="UP001432312">
    <property type="component" value="Chromosome"/>
</dbReference>
<proteinExistence type="predicted"/>
<dbReference type="EMBL" id="CP108036">
    <property type="protein sequence ID" value="WUN81094.1"/>
    <property type="molecule type" value="Genomic_DNA"/>
</dbReference>
<organism evidence="1 2">
    <name type="scientific">Streptomyces erythrochromogenes</name>
    <dbReference type="NCBI Taxonomy" id="285574"/>
    <lineage>
        <taxon>Bacteria</taxon>
        <taxon>Bacillati</taxon>
        <taxon>Actinomycetota</taxon>
        <taxon>Actinomycetes</taxon>
        <taxon>Kitasatosporales</taxon>
        <taxon>Streptomycetaceae</taxon>
        <taxon>Streptomyces</taxon>
    </lineage>
</organism>
<evidence type="ECO:0000313" key="1">
    <source>
        <dbReference type="EMBL" id="WUN81094.1"/>
    </source>
</evidence>
<dbReference type="GeneID" id="95498925"/>
<sequence>MRDIYSNVLVKASLKPAARTATANGTSVDRADGSNASMYQDALVVLNVGTVTDGTHTITIEDSDDNSSFATVAAGYLEGDTPPALITSNDETVYETRYTGGKRYVRVVTTVTGSPSTGGLYTAEVVLSNPRRAAVVHP</sequence>
<evidence type="ECO:0000313" key="2">
    <source>
        <dbReference type="Proteomes" id="UP001432312"/>
    </source>
</evidence>
<dbReference type="RefSeq" id="WP_030659728.1">
    <property type="nucleotide sequence ID" value="NZ_CP108036.1"/>
</dbReference>
<reference evidence="1" key="1">
    <citation type="submission" date="2022-10" db="EMBL/GenBank/DDBJ databases">
        <title>The complete genomes of actinobacterial strains from the NBC collection.</title>
        <authorList>
            <person name="Joergensen T.S."/>
            <person name="Alvarez Arevalo M."/>
            <person name="Sterndorff E.B."/>
            <person name="Faurdal D."/>
            <person name="Vuksanovic O."/>
            <person name="Mourched A.-S."/>
            <person name="Charusanti P."/>
            <person name="Shaw S."/>
            <person name="Blin K."/>
            <person name="Weber T."/>
        </authorList>
    </citation>
    <scope>NUCLEOTIDE SEQUENCE</scope>
    <source>
        <strain evidence="1">NBC_00303</strain>
    </source>
</reference>
<dbReference type="Gene3D" id="2.60.120.1110">
    <property type="match status" value="1"/>
</dbReference>